<gene>
    <name evidence="1" type="ORF">SAMN02745111_01161</name>
</gene>
<dbReference type="EMBL" id="FUXZ01000006">
    <property type="protein sequence ID" value="SKA65670.1"/>
    <property type="molecule type" value="Genomic_DNA"/>
</dbReference>
<dbReference type="AlphaFoldDB" id="A0A1T4VL26"/>
<dbReference type="RefSeq" id="WP_159444300.1">
    <property type="nucleotide sequence ID" value="NZ_FUXZ01000006.1"/>
</dbReference>
<proteinExistence type="predicted"/>
<keyword evidence="2" id="KW-1185">Reference proteome</keyword>
<organism evidence="1 2">
    <name type="scientific">Eubacterium uniforme</name>
    <dbReference type="NCBI Taxonomy" id="39495"/>
    <lineage>
        <taxon>Bacteria</taxon>
        <taxon>Bacillati</taxon>
        <taxon>Bacillota</taxon>
        <taxon>Clostridia</taxon>
        <taxon>Eubacteriales</taxon>
        <taxon>Eubacteriaceae</taxon>
        <taxon>Eubacterium</taxon>
    </lineage>
</organism>
<accession>A0A1T4VL26</accession>
<evidence type="ECO:0000313" key="2">
    <source>
        <dbReference type="Proteomes" id="UP000190814"/>
    </source>
</evidence>
<protein>
    <submittedName>
        <fullName evidence="1">Uncharacterized protein</fullName>
    </submittedName>
</protein>
<name>A0A1T4VL26_9FIRM</name>
<sequence>MITISKTIKKVACAVLTAVLVVTGVVGPQKVNAANYVNINVGMQQ</sequence>
<dbReference type="Proteomes" id="UP000190814">
    <property type="component" value="Unassembled WGS sequence"/>
</dbReference>
<dbReference type="STRING" id="39495.SAMN02745111_01161"/>
<evidence type="ECO:0000313" key="1">
    <source>
        <dbReference type="EMBL" id="SKA65670.1"/>
    </source>
</evidence>
<reference evidence="1 2" key="1">
    <citation type="submission" date="2017-02" db="EMBL/GenBank/DDBJ databases">
        <authorList>
            <person name="Peterson S.W."/>
        </authorList>
    </citation>
    <scope>NUCLEOTIDE SEQUENCE [LARGE SCALE GENOMIC DNA]</scope>
    <source>
        <strain evidence="1 2">ATCC 35992</strain>
    </source>
</reference>